<evidence type="ECO:0000256" key="3">
    <source>
        <dbReference type="ARBA" id="ARBA00022833"/>
    </source>
</evidence>
<evidence type="ECO:0000256" key="2">
    <source>
        <dbReference type="ARBA" id="ARBA00022771"/>
    </source>
</evidence>
<dbReference type="PANTHER" id="PTHR45969">
    <property type="entry name" value="RING ZINC FINGER PROTEIN-RELATED"/>
    <property type="match status" value="1"/>
</dbReference>
<keyword evidence="1" id="KW-0479">Metal-binding</keyword>
<dbReference type="GeneID" id="106741746"/>
<keyword evidence="8" id="KW-1185">Reference proteome</keyword>
<reference evidence="9" key="1">
    <citation type="submission" date="2025-08" db="UniProtKB">
        <authorList>
            <consortium name="RefSeq"/>
        </authorList>
    </citation>
    <scope>IDENTIFICATION</scope>
</reference>
<keyword evidence="6" id="KW-1133">Transmembrane helix</keyword>
<feature type="region of interest" description="Disordered" evidence="5">
    <location>
        <begin position="50"/>
        <end position="80"/>
    </location>
</feature>
<keyword evidence="6" id="KW-0812">Transmembrane</keyword>
<feature type="compositionally biased region" description="Polar residues" evidence="5">
    <location>
        <begin position="53"/>
        <end position="73"/>
    </location>
</feature>
<gene>
    <name evidence="9" type="primary">LOC106741746</name>
</gene>
<dbReference type="InterPro" id="IPR001841">
    <property type="entry name" value="Znf_RING"/>
</dbReference>
<keyword evidence="6" id="KW-0472">Membrane</keyword>
<dbReference type="OrthoDB" id="9984778at2759"/>
<name>A0A6P3WTX9_DINQU</name>
<protein>
    <submittedName>
        <fullName evidence="9">Zinc/RING finger protein 4-like</fullName>
    </submittedName>
</protein>
<dbReference type="PANTHER" id="PTHR45969:SF69">
    <property type="entry name" value="FINGER DOMAIN PROTEIN, PUTATIVE (AFU_ORTHOLOGUE AFUA_3G12190)-RELATED"/>
    <property type="match status" value="1"/>
</dbReference>
<dbReference type="RefSeq" id="XP_014469515.1">
    <property type="nucleotide sequence ID" value="XM_014614029.1"/>
</dbReference>
<evidence type="ECO:0000256" key="1">
    <source>
        <dbReference type="ARBA" id="ARBA00022723"/>
    </source>
</evidence>
<accession>A0A6P3WTX9</accession>
<keyword evidence="3" id="KW-0862">Zinc</keyword>
<feature type="transmembrane region" description="Helical" evidence="6">
    <location>
        <begin position="6"/>
        <end position="24"/>
    </location>
</feature>
<dbReference type="InterPro" id="IPR013083">
    <property type="entry name" value="Znf_RING/FYVE/PHD"/>
</dbReference>
<sequence length="140" mass="16076">MTYPGLVLLVGVGIGLATFLYYMFAENNSENDQRQQYNYADDRAPDHYDWGIQPTSSHSGKLNRRNLSNSSLKESGRERNHMRSEDINNCSICQYAIVGSDVIQLQPCRHNFHQDCIKQLRSYNPTAPCPNCRRFIARTT</sequence>
<dbReference type="GO" id="GO:0008270">
    <property type="term" value="F:zinc ion binding"/>
    <property type="evidence" value="ECO:0007669"/>
    <property type="project" value="UniProtKB-KW"/>
</dbReference>
<dbReference type="SMART" id="SM00184">
    <property type="entry name" value="RING"/>
    <property type="match status" value="1"/>
</dbReference>
<dbReference type="GO" id="GO:0061630">
    <property type="term" value="F:ubiquitin protein ligase activity"/>
    <property type="evidence" value="ECO:0007669"/>
    <property type="project" value="TreeGrafter"/>
</dbReference>
<dbReference type="KEGG" id="dqu:106741746"/>
<evidence type="ECO:0000313" key="8">
    <source>
        <dbReference type="Proteomes" id="UP000515204"/>
    </source>
</evidence>
<feature type="domain" description="RING-type" evidence="7">
    <location>
        <begin position="90"/>
        <end position="133"/>
    </location>
</feature>
<organism evidence="8 9">
    <name type="scientific">Dinoponera quadriceps</name>
    <name type="common">South American ant</name>
    <dbReference type="NCBI Taxonomy" id="609295"/>
    <lineage>
        <taxon>Eukaryota</taxon>
        <taxon>Metazoa</taxon>
        <taxon>Ecdysozoa</taxon>
        <taxon>Arthropoda</taxon>
        <taxon>Hexapoda</taxon>
        <taxon>Insecta</taxon>
        <taxon>Pterygota</taxon>
        <taxon>Neoptera</taxon>
        <taxon>Endopterygota</taxon>
        <taxon>Hymenoptera</taxon>
        <taxon>Apocrita</taxon>
        <taxon>Aculeata</taxon>
        <taxon>Formicoidea</taxon>
        <taxon>Formicidae</taxon>
        <taxon>Ponerinae</taxon>
        <taxon>Ponerini</taxon>
        <taxon>Dinoponera</taxon>
    </lineage>
</organism>
<dbReference type="Proteomes" id="UP000515204">
    <property type="component" value="Unplaced"/>
</dbReference>
<evidence type="ECO:0000256" key="5">
    <source>
        <dbReference type="SAM" id="MobiDB-lite"/>
    </source>
</evidence>
<dbReference type="PROSITE" id="PS50089">
    <property type="entry name" value="ZF_RING_2"/>
    <property type="match status" value="1"/>
</dbReference>
<evidence type="ECO:0000259" key="7">
    <source>
        <dbReference type="PROSITE" id="PS50089"/>
    </source>
</evidence>
<evidence type="ECO:0000313" key="9">
    <source>
        <dbReference type="RefSeq" id="XP_014469515.1"/>
    </source>
</evidence>
<dbReference type="SUPFAM" id="SSF57850">
    <property type="entry name" value="RING/U-box"/>
    <property type="match status" value="1"/>
</dbReference>
<dbReference type="AlphaFoldDB" id="A0A6P3WTX9"/>
<proteinExistence type="predicted"/>
<dbReference type="CDD" id="cd16448">
    <property type="entry name" value="RING-H2"/>
    <property type="match status" value="1"/>
</dbReference>
<keyword evidence="2 4" id="KW-0863">Zinc-finger</keyword>
<dbReference type="GO" id="GO:0016567">
    <property type="term" value="P:protein ubiquitination"/>
    <property type="evidence" value="ECO:0007669"/>
    <property type="project" value="TreeGrafter"/>
</dbReference>
<dbReference type="Pfam" id="PF13639">
    <property type="entry name" value="zf-RING_2"/>
    <property type="match status" value="1"/>
</dbReference>
<evidence type="ECO:0000256" key="4">
    <source>
        <dbReference type="PROSITE-ProRule" id="PRU00175"/>
    </source>
</evidence>
<evidence type="ECO:0000256" key="6">
    <source>
        <dbReference type="SAM" id="Phobius"/>
    </source>
</evidence>
<dbReference type="Gene3D" id="3.30.40.10">
    <property type="entry name" value="Zinc/RING finger domain, C3HC4 (zinc finger)"/>
    <property type="match status" value="1"/>
</dbReference>